<organism evidence="2 3">
    <name type="scientific">Paractinoplanes durhamensis</name>
    <dbReference type="NCBI Taxonomy" id="113563"/>
    <lineage>
        <taxon>Bacteria</taxon>
        <taxon>Bacillati</taxon>
        <taxon>Actinomycetota</taxon>
        <taxon>Actinomycetes</taxon>
        <taxon>Micromonosporales</taxon>
        <taxon>Micromonosporaceae</taxon>
        <taxon>Paractinoplanes</taxon>
    </lineage>
</organism>
<sequence length="183" mass="19931">MLRNPNHPRVSPAEPPYDDETAAALAALGPPIALFRTFARRPDRARGIHGWGSYYLSRRCALSLRHRELVIDRTTARCGAEYEWGIHIAVFAAKAGLTGEQVRSLATGTATDPCWTDPGDRAVLAAVDALHTRNDLTDDEWADLTAATGPDGAIDLMLICGWYHAISYVARALRLTPEPGSPE</sequence>
<evidence type="ECO:0000259" key="1">
    <source>
        <dbReference type="Pfam" id="PF02627"/>
    </source>
</evidence>
<feature type="domain" description="Carboxymuconolactone decarboxylase-like" evidence="1">
    <location>
        <begin position="49"/>
        <end position="115"/>
    </location>
</feature>
<protein>
    <recommendedName>
        <fullName evidence="1">Carboxymuconolactone decarboxylase-like domain-containing protein</fullName>
    </recommendedName>
</protein>
<gene>
    <name evidence="2" type="ORF">Adu01nite_35380</name>
</gene>
<dbReference type="Pfam" id="PF02627">
    <property type="entry name" value="CMD"/>
    <property type="match status" value="1"/>
</dbReference>
<dbReference type="RefSeq" id="WP_203727955.1">
    <property type="nucleotide sequence ID" value="NZ_BAAATX010000001.1"/>
</dbReference>
<comment type="caution">
    <text evidence="2">The sequence shown here is derived from an EMBL/GenBank/DDBJ whole genome shotgun (WGS) entry which is preliminary data.</text>
</comment>
<dbReference type="EMBL" id="BOML01000030">
    <property type="protein sequence ID" value="GIE02188.1"/>
    <property type="molecule type" value="Genomic_DNA"/>
</dbReference>
<dbReference type="InterPro" id="IPR029032">
    <property type="entry name" value="AhpD-like"/>
</dbReference>
<proteinExistence type="predicted"/>
<dbReference type="PANTHER" id="PTHR34846:SF5">
    <property type="entry name" value="CARBOXYMUCONOLACTONE DECARBOXYLASE-LIKE DOMAIN-CONTAINING PROTEIN"/>
    <property type="match status" value="1"/>
</dbReference>
<keyword evidence="3" id="KW-1185">Reference proteome</keyword>
<dbReference type="PANTHER" id="PTHR34846">
    <property type="entry name" value="4-CARBOXYMUCONOLACTONE DECARBOXYLASE FAMILY PROTEIN (AFU_ORTHOLOGUE AFUA_6G11590)"/>
    <property type="match status" value="1"/>
</dbReference>
<dbReference type="Gene3D" id="1.20.1290.10">
    <property type="entry name" value="AhpD-like"/>
    <property type="match status" value="1"/>
</dbReference>
<dbReference type="SUPFAM" id="SSF69118">
    <property type="entry name" value="AhpD-like"/>
    <property type="match status" value="1"/>
</dbReference>
<name>A0ABQ3YX89_9ACTN</name>
<accession>A0ABQ3YX89</accession>
<dbReference type="Proteomes" id="UP000637628">
    <property type="component" value="Unassembled WGS sequence"/>
</dbReference>
<dbReference type="InterPro" id="IPR003779">
    <property type="entry name" value="CMD-like"/>
</dbReference>
<evidence type="ECO:0000313" key="2">
    <source>
        <dbReference type="EMBL" id="GIE02188.1"/>
    </source>
</evidence>
<evidence type="ECO:0000313" key="3">
    <source>
        <dbReference type="Proteomes" id="UP000637628"/>
    </source>
</evidence>
<reference evidence="2 3" key="1">
    <citation type="submission" date="2021-01" db="EMBL/GenBank/DDBJ databases">
        <title>Whole genome shotgun sequence of Actinoplanes durhamensis NBRC 14914.</title>
        <authorList>
            <person name="Komaki H."/>
            <person name="Tamura T."/>
        </authorList>
    </citation>
    <scope>NUCLEOTIDE SEQUENCE [LARGE SCALE GENOMIC DNA]</scope>
    <source>
        <strain evidence="2 3">NBRC 14914</strain>
    </source>
</reference>